<name>A0ABQ6BSD2_9CAUL</name>
<sequence>MFKRVLAIAAVVLALAACVPAGGIPGAGFIGTFGQPTGDHPSQVNAVITRVDAGAGAAQAASCSAAPTGVCGGCTAVCPVGQPARCASGVTRYAAPTSGAPSICTREAVCACG</sequence>
<evidence type="ECO:0000256" key="1">
    <source>
        <dbReference type="SAM" id="SignalP"/>
    </source>
</evidence>
<evidence type="ECO:0000313" key="2">
    <source>
        <dbReference type="EMBL" id="GLS02724.1"/>
    </source>
</evidence>
<dbReference type="RefSeq" id="WP_284223612.1">
    <property type="nucleotide sequence ID" value="NZ_BSOY01000099.1"/>
</dbReference>
<keyword evidence="3" id="KW-1185">Reference proteome</keyword>
<keyword evidence="1" id="KW-0732">Signal</keyword>
<accession>A0ABQ6BSD2</accession>
<dbReference type="Proteomes" id="UP001156921">
    <property type="component" value="Unassembled WGS sequence"/>
</dbReference>
<proteinExistence type="predicted"/>
<gene>
    <name evidence="2" type="ORF">GCM10007859_27550</name>
</gene>
<dbReference type="PROSITE" id="PS51257">
    <property type="entry name" value="PROKAR_LIPOPROTEIN"/>
    <property type="match status" value="1"/>
</dbReference>
<dbReference type="EMBL" id="BSOY01000099">
    <property type="protein sequence ID" value="GLS02724.1"/>
    <property type="molecule type" value="Genomic_DNA"/>
</dbReference>
<reference evidence="3" key="1">
    <citation type="journal article" date="2019" name="Int. J. Syst. Evol. Microbiol.">
        <title>The Global Catalogue of Microorganisms (GCM) 10K type strain sequencing project: providing services to taxonomists for standard genome sequencing and annotation.</title>
        <authorList>
            <consortium name="The Broad Institute Genomics Platform"/>
            <consortium name="The Broad Institute Genome Sequencing Center for Infectious Disease"/>
            <person name="Wu L."/>
            <person name="Ma J."/>
        </authorList>
    </citation>
    <scope>NUCLEOTIDE SEQUENCE [LARGE SCALE GENOMIC DNA]</scope>
    <source>
        <strain evidence="3">NBRC 110107</strain>
    </source>
</reference>
<organism evidence="2 3">
    <name type="scientific">Brevundimonas denitrificans</name>
    <dbReference type="NCBI Taxonomy" id="1443434"/>
    <lineage>
        <taxon>Bacteria</taxon>
        <taxon>Pseudomonadati</taxon>
        <taxon>Pseudomonadota</taxon>
        <taxon>Alphaproteobacteria</taxon>
        <taxon>Caulobacterales</taxon>
        <taxon>Caulobacteraceae</taxon>
        <taxon>Brevundimonas</taxon>
    </lineage>
</organism>
<comment type="caution">
    <text evidence="2">The sequence shown here is derived from an EMBL/GenBank/DDBJ whole genome shotgun (WGS) entry which is preliminary data.</text>
</comment>
<feature type="signal peptide" evidence="1">
    <location>
        <begin position="1"/>
        <end position="21"/>
    </location>
</feature>
<protein>
    <recommendedName>
        <fullName evidence="4">4Fe-4S ferredoxin-type domain-containing protein</fullName>
    </recommendedName>
</protein>
<evidence type="ECO:0008006" key="4">
    <source>
        <dbReference type="Google" id="ProtNLM"/>
    </source>
</evidence>
<evidence type="ECO:0000313" key="3">
    <source>
        <dbReference type="Proteomes" id="UP001156921"/>
    </source>
</evidence>
<feature type="chain" id="PRO_5045198463" description="4Fe-4S ferredoxin-type domain-containing protein" evidence="1">
    <location>
        <begin position="22"/>
        <end position="113"/>
    </location>
</feature>